<dbReference type="OrthoDB" id="3203775at2759"/>
<organism evidence="4 5">
    <name type="scientific">Pterulicium gracile</name>
    <dbReference type="NCBI Taxonomy" id="1884261"/>
    <lineage>
        <taxon>Eukaryota</taxon>
        <taxon>Fungi</taxon>
        <taxon>Dikarya</taxon>
        <taxon>Basidiomycota</taxon>
        <taxon>Agaricomycotina</taxon>
        <taxon>Agaricomycetes</taxon>
        <taxon>Agaricomycetidae</taxon>
        <taxon>Agaricales</taxon>
        <taxon>Pleurotineae</taxon>
        <taxon>Pterulaceae</taxon>
        <taxon>Pterulicium</taxon>
    </lineage>
</organism>
<dbReference type="EMBL" id="ML178824">
    <property type="protein sequence ID" value="TFL01609.1"/>
    <property type="molecule type" value="Genomic_DNA"/>
</dbReference>
<dbReference type="Proteomes" id="UP000305067">
    <property type="component" value="Unassembled WGS sequence"/>
</dbReference>
<keyword evidence="2" id="KW-0472">Membrane</keyword>
<keyword evidence="5" id="KW-1185">Reference proteome</keyword>
<feature type="transmembrane region" description="Helical" evidence="2">
    <location>
        <begin position="86"/>
        <end position="108"/>
    </location>
</feature>
<name>A0A5C3QMY1_9AGAR</name>
<evidence type="ECO:0000313" key="5">
    <source>
        <dbReference type="Proteomes" id="UP000305067"/>
    </source>
</evidence>
<feature type="transmembrane region" description="Helical" evidence="2">
    <location>
        <begin position="157"/>
        <end position="177"/>
    </location>
</feature>
<evidence type="ECO:0000256" key="2">
    <source>
        <dbReference type="SAM" id="Phobius"/>
    </source>
</evidence>
<feature type="transmembrane region" description="Helical" evidence="2">
    <location>
        <begin position="115"/>
        <end position="137"/>
    </location>
</feature>
<evidence type="ECO:0000256" key="1">
    <source>
        <dbReference type="SAM" id="MobiDB-lite"/>
    </source>
</evidence>
<feature type="domain" description="DUF6534" evidence="3">
    <location>
        <begin position="163"/>
        <end position="249"/>
    </location>
</feature>
<keyword evidence="2" id="KW-0812">Transmembrane</keyword>
<feature type="transmembrane region" description="Helical" evidence="2">
    <location>
        <begin position="197"/>
        <end position="218"/>
    </location>
</feature>
<sequence length="336" mass="36674">MGDFDTLLGALIVGSWINTFLFMLELALAYVYFSNFRDRWPFQGLVILALLVDTASTANVCIWVYANTITHWGDTGILEYQYWPVAMYLLTLGLSGFFTHVFLIYRYFMLCRNKWITGISALLALTSLGSCTTAVVFSRMDGAHMTMRNMSRIPITLWMSATTVTDIVIAASLVYQLSQVKTEVKETNGLIYHLAKVAISTGSATAALAVISIATYLVDVYSNVPVAVAMGLGRMYTITILYNLLLRHSHRKPGSNFYSDPFSLAYHGGGGQPGSALEFTTFQCATRGQVGSSDGSQLNSGTASEGERSKGGFRLGLEGSVDAGDVERRGVTESLK</sequence>
<feature type="transmembrane region" description="Helical" evidence="2">
    <location>
        <begin position="224"/>
        <end position="245"/>
    </location>
</feature>
<proteinExistence type="predicted"/>
<dbReference type="InterPro" id="IPR045339">
    <property type="entry name" value="DUF6534"/>
</dbReference>
<feature type="region of interest" description="Disordered" evidence="1">
    <location>
        <begin position="288"/>
        <end position="318"/>
    </location>
</feature>
<dbReference type="STRING" id="1884261.A0A5C3QMY1"/>
<feature type="compositionally biased region" description="Polar residues" evidence="1">
    <location>
        <begin position="288"/>
        <end position="303"/>
    </location>
</feature>
<accession>A0A5C3QMY1</accession>
<dbReference type="PANTHER" id="PTHR40465:SF1">
    <property type="entry name" value="DUF6534 DOMAIN-CONTAINING PROTEIN"/>
    <property type="match status" value="1"/>
</dbReference>
<protein>
    <recommendedName>
        <fullName evidence="3">DUF6534 domain-containing protein</fullName>
    </recommendedName>
</protein>
<feature type="transmembrane region" description="Helical" evidence="2">
    <location>
        <begin position="6"/>
        <end position="33"/>
    </location>
</feature>
<feature type="transmembrane region" description="Helical" evidence="2">
    <location>
        <begin position="45"/>
        <end position="66"/>
    </location>
</feature>
<evidence type="ECO:0000259" key="3">
    <source>
        <dbReference type="Pfam" id="PF20152"/>
    </source>
</evidence>
<gene>
    <name evidence="4" type="ORF">BDV98DRAFT_604310</name>
</gene>
<dbReference type="PANTHER" id="PTHR40465">
    <property type="entry name" value="CHROMOSOME 1, WHOLE GENOME SHOTGUN SEQUENCE"/>
    <property type="match status" value="1"/>
</dbReference>
<reference evidence="4 5" key="1">
    <citation type="journal article" date="2019" name="Nat. Ecol. Evol.">
        <title>Megaphylogeny resolves global patterns of mushroom evolution.</title>
        <authorList>
            <person name="Varga T."/>
            <person name="Krizsan K."/>
            <person name="Foldi C."/>
            <person name="Dima B."/>
            <person name="Sanchez-Garcia M."/>
            <person name="Sanchez-Ramirez S."/>
            <person name="Szollosi G.J."/>
            <person name="Szarkandi J.G."/>
            <person name="Papp V."/>
            <person name="Albert L."/>
            <person name="Andreopoulos W."/>
            <person name="Angelini C."/>
            <person name="Antonin V."/>
            <person name="Barry K.W."/>
            <person name="Bougher N.L."/>
            <person name="Buchanan P."/>
            <person name="Buyck B."/>
            <person name="Bense V."/>
            <person name="Catcheside P."/>
            <person name="Chovatia M."/>
            <person name="Cooper J."/>
            <person name="Damon W."/>
            <person name="Desjardin D."/>
            <person name="Finy P."/>
            <person name="Geml J."/>
            <person name="Haridas S."/>
            <person name="Hughes K."/>
            <person name="Justo A."/>
            <person name="Karasinski D."/>
            <person name="Kautmanova I."/>
            <person name="Kiss B."/>
            <person name="Kocsube S."/>
            <person name="Kotiranta H."/>
            <person name="LaButti K.M."/>
            <person name="Lechner B.E."/>
            <person name="Liimatainen K."/>
            <person name="Lipzen A."/>
            <person name="Lukacs Z."/>
            <person name="Mihaltcheva S."/>
            <person name="Morgado L.N."/>
            <person name="Niskanen T."/>
            <person name="Noordeloos M.E."/>
            <person name="Ohm R.A."/>
            <person name="Ortiz-Santana B."/>
            <person name="Ovrebo C."/>
            <person name="Racz N."/>
            <person name="Riley R."/>
            <person name="Savchenko A."/>
            <person name="Shiryaev A."/>
            <person name="Soop K."/>
            <person name="Spirin V."/>
            <person name="Szebenyi C."/>
            <person name="Tomsovsky M."/>
            <person name="Tulloss R.E."/>
            <person name="Uehling J."/>
            <person name="Grigoriev I.V."/>
            <person name="Vagvolgyi C."/>
            <person name="Papp T."/>
            <person name="Martin F.M."/>
            <person name="Miettinen O."/>
            <person name="Hibbett D.S."/>
            <person name="Nagy L.G."/>
        </authorList>
    </citation>
    <scope>NUCLEOTIDE SEQUENCE [LARGE SCALE GENOMIC DNA]</scope>
    <source>
        <strain evidence="4 5">CBS 309.79</strain>
    </source>
</reference>
<dbReference type="AlphaFoldDB" id="A0A5C3QMY1"/>
<dbReference type="Pfam" id="PF20152">
    <property type="entry name" value="DUF6534"/>
    <property type="match status" value="1"/>
</dbReference>
<evidence type="ECO:0000313" key="4">
    <source>
        <dbReference type="EMBL" id="TFL01609.1"/>
    </source>
</evidence>
<keyword evidence="2" id="KW-1133">Transmembrane helix</keyword>